<name>A0AAN2DBJ1_RHIRH</name>
<evidence type="ECO:0000313" key="2">
    <source>
        <dbReference type="EMBL" id="CAD0210244.1"/>
    </source>
</evidence>
<dbReference type="Proteomes" id="UP000528185">
    <property type="component" value="Unassembled WGS sequence"/>
</dbReference>
<proteinExistence type="predicted"/>
<reference evidence="2 3" key="1">
    <citation type="submission" date="2020-06" db="EMBL/GenBank/DDBJ databases">
        <authorList>
            <person name="De Coninck B."/>
            <person name="Ibrahim H."/>
        </authorList>
    </citation>
    <scope>NUCLEOTIDE SEQUENCE [LARGE SCALE GENOMIC DNA]</scope>
    <source>
        <strain evidence="2">Ag_rhizogenes_K599</strain>
    </source>
</reference>
<dbReference type="EMBL" id="CAICSX020000001">
    <property type="protein sequence ID" value="CAD0210244.1"/>
    <property type="molecule type" value="Genomic_DNA"/>
</dbReference>
<dbReference type="Gene3D" id="3.30.930.30">
    <property type="match status" value="1"/>
</dbReference>
<accession>A0AAN2DBJ1</accession>
<comment type="caution">
    <text evidence="2">The sequence shown here is derived from an EMBL/GenBank/DDBJ whole genome shotgun (WGS) entry which is preliminary data.</text>
</comment>
<evidence type="ECO:0000256" key="1">
    <source>
        <dbReference type="SAM" id="MobiDB-lite"/>
    </source>
</evidence>
<dbReference type="AlphaFoldDB" id="A0AAN2DBJ1"/>
<feature type="region of interest" description="Disordered" evidence="1">
    <location>
        <begin position="325"/>
        <end position="353"/>
    </location>
</feature>
<evidence type="ECO:0000313" key="3">
    <source>
        <dbReference type="Proteomes" id="UP000528185"/>
    </source>
</evidence>
<evidence type="ECO:0008006" key="4">
    <source>
        <dbReference type="Google" id="ProtNLM"/>
    </source>
</evidence>
<dbReference type="KEGG" id="aro:B0909_10520"/>
<feature type="compositionally biased region" description="Basic and acidic residues" evidence="1">
    <location>
        <begin position="334"/>
        <end position="344"/>
    </location>
</feature>
<gene>
    <name evidence="2" type="ORF">AGRHK599_LOCUS259</name>
</gene>
<sequence>MAYQFIHLESWSRKPDDKGRSTAFIFDEASRKPIASVHVAEPKPPTVIYGLGVDEVRKMHNEAAAAAMTPGARGKLRKIASTQKTLHTVVASHPYTVEDVRADPKKALEVRDWERRTVAWLKEQYGLALKSVIRHTDEQQWHIHAYVLPTHDPELRAGLYHPGVVAKKAVKAAGRRDGEDGKALNKRADFAYKSAMRDWQDSYHETVAVPCGLTRLGPARRRLTREEWKAEQAQARALQNAIARAETVKRQGQVYIDRTKAEATAAKAEAAQVKASADRLAGIGGAVRAVVDGIQESRIRDQIRKEFARDLAKAKAAMEKAQAEAAKAKNSQRNAEKQAADQRHAFRQQAQRLVSAQQEIRNLSAALAAALDEPQPTPGAPAP</sequence>
<dbReference type="RefSeq" id="WP_065114897.1">
    <property type="nucleotide sequence ID" value="NZ_CAICSX020000001.1"/>
</dbReference>
<organism evidence="2 3">
    <name type="scientific">Rhizobium rhizogenes</name>
    <name type="common">Agrobacterium rhizogenes</name>
    <dbReference type="NCBI Taxonomy" id="359"/>
    <lineage>
        <taxon>Bacteria</taxon>
        <taxon>Pseudomonadati</taxon>
        <taxon>Pseudomonadota</taxon>
        <taxon>Alphaproteobacteria</taxon>
        <taxon>Hyphomicrobiales</taxon>
        <taxon>Rhizobiaceae</taxon>
        <taxon>Rhizobium/Agrobacterium group</taxon>
        <taxon>Rhizobium</taxon>
    </lineage>
</organism>
<protein>
    <recommendedName>
        <fullName evidence="4">Mob protein</fullName>
    </recommendedName>
</protein>